<evidence type="ECO:0000256" key="1">
    <source>
        <dbReference type="SAM" id="MobiDB-lite"/>
    </source>
</evidence>
<protein>
    <recommendedName>
        <fullName evidence="5">Serine/threonine protein kinase</fullName>
    </recommendedName>
</protein>
<keyword evidence="2" id="KW-0472">Membrane</keyword>
<comment type="caution">
    <text evidence="3">The sequence shown here is derived from an EMBL/GenBank/DDBJ whole genome shotgun (WGS) entry which is preliminary data.</text>
</comment>
<reference evidence="3 4" key="1">
    <citation type="submission" date="2021-03" db="EMBL/GenBank/DDBJ databases">
        <title>Sequencing the genomes of 1000 actinobacteria strains.</title>
        <authorList>
            <person name="Klenk H.-P."/>
        </authorList>
    </citation>
    <scope>NUCLEOTIDE SEQUENCE [LARGE SCALE GENOMIC DNA]</scope>
    <source>
        <strain evidence="3 4">DSM 41480</strain>
    </source>
</reference>
<dbReference type="GeneID" id="91567736"/>
<feature type="region of interest" description="Disordered" evidence="1">
    <location>
        <begin position="104"/>
        <end position="140"/>
    </location>
</feature>
<organism evidence="3 4">
    <name type="scientific">Streptomyces syringium</name>
    <dbReference type="NCBI Taxonomy" id="76729"/>
    <lineage>
        <taxon>Bacteria</taxon>
        <taxon>Bacillati</taxon>
        <taxon>Actinomycetota</taxon>
        <taxon>Actinomycetes</taxon>
        <taxon>Kitasatosporales</taxon>
        <taxon>Streptomycetaceae</taxon>
        <taxon>Streptomyces</taxon>
    </lineage>
</organism>
<keyword evidence="2" id="KW-1133">Transmembrane helix</keyword>
<dbReference type="Proteomes" id="UP001519291">
    <property type="component" value="Unassembled WGS sequence"/>
</dbReference>
<dbReference type="RefSeq" id="WP_209513957.1">
    <property type="nucleotide sequence ID" value="NZ_JAGIOH010000001.1"/>
</dbReference>
<evidence type="ECO:0000313" key="3">
    <source>
        <dbReference type="EMBL" id="MBP2401395.1"/>
    </source>
</evidence>
<gene>
    <name evidence="3" type="ORF">JO379_000864</name>
</gene>
<keyword evidence="4" id="KW-1185">Reference proteome</keyword>
<proteinExistence type="predicted"/>
<feature type="transmembrane region" description="Helical" evidence="2">
    <location>
        <begin position="32"/>
        <end position="55"/>
    </location>
</feature>
<sequence length="226" mass="23744">MITSAPVGPPPYPPAPAHLPPAPAAPARKRRAAVAGVVAVLVLALVCGLAVMWFMTREDGGPLAGRPRVTDGTAGISYAIPEGWERNDKGGLINAFTSSVAMKRTASDTRTDDEGGGRTVLAGRAGGIPQSSLRPQTERAARSNAEYFYPDGRSTIEESRATTVGDRPAHTVVLKVSDRQGHTAHLRMTLISVDDSRSAFLLGITQPAGPAERREVDSVLESASLV</sequence>
<accession>A0ABS4XY00</accession>
<evidence type="ECO:0000313" key="4">
    <source>
        <dbReference type="Proteomes" id="UP001519291"/>
    </source>
</evidence>
<evidence type="ECO:0008006" key="5">
    <source>
        <dbReference type="Google" id="ProtNLM"/>
    </source>
</evidence>
<name>A0ABS4XY00_9ACTN</name>
<evidence type="ECO:0000256" key="2">
    <source>
        <dbReference type="SAM" id="Phobius"/>
    </source>
</evidence>
<dbReference type="EMBL" id="JAGIOH010000001">
    <property type="protein sequence ID" value="MBP2401395.1"/>
    <property type="molecule type" value="Genomic_DNA"/>
</dbReference>
<feature type="compositionally biased region" description="Basic and acidic residues" evidence="1">
    <location>
        <begin position="105"/>
        <end position="116"/>
    </location>
</feature>
<keyword evidence="2" id="KW-0812">Transmembrane</keyword>